<keyword evidence="2" id="KW-1185">Reference proteome</keyword>
<dbReference type="InParanoid" id="A0A2H3DY37"/>
<name>A0A2H3DY37_ARMGA</name>
<accession>A0A2H3DY37</accession>
<proteinExistence type="predicted"/>
<dbReference type="STRING" id="47427.A0A2H3DY37"/>
<dbReference type="Gene3D" id="1.10.10.10">
    <property type="entry name" value="Winged helix-like DNA-binding domain superfamily/Winged helix DNA-binding domain"/>
    <property type="match status" value="1"/>
</dbReference>
<sequence length="59" mass="6818">MDEKQMAPNDVRPLLSALAVDFLVSTQELFRCADHTPLRYFYLWHADLVKAKSIIQDPV</sequence>
<organism evidence="1 2">
    <name type="scientific">Armillaria gallica</name>
    <name type="common">Bulbous honey fungus</name>
    <name type="synonym">Armillaria bulbosa</name>
    <dbReference type="NCBI Taxonomy" id="47427"/>
    <lineage>
        <taxon>Eukaryota</taxon>
        <taxon>Fungi</taxon>
        <taxon>Dikarya</taxon>
        <taxon>Basidiomycota</taxon>
        <taxon>Agaricomycotina</taxon>
        <taxon>Agaricomycetes</taxon>
        <taxon>Agaricomycetidae</taxon>
        <taxon>Agaricales</taxon>
        <taxon>Marasmiineae</taxon>
        <taxon>Physalacriaceae</taxon>
        <taxon>Armillaria</taxon>
    </lineage>
</organism>
<protein>
    <submittedName>
        <fullName evidence="1">Uncharacterized protein</fullName>
    </submittedName>
</protein>
<dbReference type="EMBL" id="KZ293650">
    <property type="protein sequence ID" value="PBK96362.1"/>
    <property type="molecule type" value="Genomic_DNA"/>
</dbReference>
<dbReference type="InterPro" id="IPR036388">
    <property type="entry name" value="WH-like_DNA-bd_sf"/>
</dbReference>
<dbReference type="AlphaFoldDB" id="A0A2H3DY37"/>
<gene>
    <name evidence="1" type="ORF">ARMGADRAFT_693103</name>
</gene>
<evidence type="ECO:0000313" key="2">
    <source>
        <dbReference type="Proteomes" id="UP000217790"/>
    </source>
</evidence>
<reference evidence="2" key="1">
    <citation type="journal article" date="2017" name="Nat. Ecol. Evol.">
        <title>Genome expansion and lineage-specific genetic innovations in the forest pathogenic fungi Armillaria.</title>
        <authorList>
            <person name="Sipos G."/>
            <person name="Prasanna A.N."/>
            <person name="Walter M.C."/>
            <person name="O'Connor E."/>
            <person name="Balint B."/>
            <person name="Krizsan K."/>
            <person name="Kiss B."/>
            <person name="Hess J."/>
            <person name="Varga T."/>
            <person name="Slot J."/>
            <person name="Riley R."/>
            <person name="Boka B."/>
            <person name="Rigling D."/>
            <person name="Barry K."/>
            <person name="Lee J."/>
            <person name="Mihaltcheva S."/>
            <person name="LaButti K."/>
            <person name="Lipzen A."/>
            <person name="Waldron R."/>
            <person name="Moloney N.M."/>
            <person name="Sperisen C."/>
            <person name="Kredics L."/>
            <person name="Vagvoelgyi C."/>
            <person name="Patrignani A."/>
            <person name="Fitzpatrick D."/>
            <person name="Nagy I."/>
            <person name="Doyle S."/>
            <person name="Anderson J.B."/>
            <person name="Grigoriev I.V."/>
            <person name="Gueldener U."/>
            <person name="Muensterkoetter M."/>
            <person name="Nagy L.G."/>
        </authorList>
    </citation>
    <scope>NUCLEOTIDE SEQUENCE [LARGE SCALE GENOMIC DNA]</scope>
    <source>
        <strain evidence="2">Ar21-2</strain>
    </source>
</reference>
<dbReference type="Proteomes" id="UP000217790">
    <property type="component" value="Unassembled WGS sequence"/>
</dbReference>
<dbReference type="OrthoDB" id="272392at2759"/>
<evidence type="ECO:0000313" key="1">
    <source>
        <dbReference type="EMBL" id="PBK96362.1"/>
    </source>
</evidence>